<dbReference type="EMBL" id="CM043015">
    <property type="protein sequence ID" value="KAI4470543.1"/>
    <property type="molecule type" value="Genomic_DNA"/>
</dbReference>
<name>A0ACB9TU98_HOLOL</name>
<evidence type="ECO:0000313" key="1">
    <source>
        <dbReference type="EMBL" id="KAI4470543.1"/>
    </source>
</evidence>
<accession>A0ACB9TU98</accession>
<keyword evidence="2" id="KW-1185">Reference proteome</keyword>
<comment type="caution">
    <text evidence="1">The sequence shown here is derived from an EMBL/GenBank/DDBJ whole genome shotgun (WGS) entry which is preliminary data.</text>
</comment>
<protein>
    <submittedName>
        <fullName evidence="1">Facilitated trehalose transporter tret1-2 -like protein</fullName>
    </submittedName>
</protein>
<organism evidence="1 2">
    <name type="scientific">Holotrichia oblita</name>
    <name type="common">Chafer beetle</name>
    <dbReference type="NCBI Taxonomy" id="644536"/>
    <lineage>
        <taxon>Eukaryota</taxon>
        <taxon>Metazoa</taxon>
        <taxon>Ecdysozoa</taxon>
        <taxon>Arthropoda</taxon>
        <taxon>Hexapoda</taxon>
        <taxon>Insecta</taxon>
        <taxon>Pterygota</taxon>
        <taxon>Neoptera</taxon>
        <taxon>Endopterygota</taxon>
        <taxon>Coleoptera</taxon>
        <taxon>Polyphaga</taxon>
        <taxon>Scarabaeiformia</taxon>
        <taxon>Scarabaeidae</taxon>
        <taxon>Melolonthinae</taxon>
        <taxon>Holotrichia</taxon>
    </lineage>
</organism>
<proteinExistence type="predicted"/>
<sequence length="471" mass="51509">MKITIGIEKSKQHSNSDFHQYLATLTGSIAIICTGMHFGWPSPSLPLLLDENSHIPMTNSDGSWLAVMPCMGAVVGCFLAAYFVDKIGRKISMLMTSPLYFAAWIMVAYSTCVGILHGARFLAGIADGIAFTAFPMYLGEIAHSSIRGLLGSSIPVTTILGFLLINIIGSYFDITSTALLSSVVPILHFIMFFFMPESPYYLLMSKKEEDAKSSLKIFRGVDDVSVELSRLSSAVAENAETTGSIWDLFTVKSNRKAVFIIMGIRAVQQLSGTTVITFYAKTIFRDAGSNLSSSTAAIIYFSIQLVVATLASILVDKTGRRPLLIFSIIGSGFALATEGIYIYIQTYTDIDMTSFHSIPVIALLVYVVVFNLGMGTIPLLLLGELFPTNVKAFALCLADIYFGIIVTAVSKFFQIMKDDFGMHVPFLAFTAFCVIGLIFIITSVPETKGKTLEEIQMYLRGEESKLEKNVT</sequence>
<reference evidence="1" key="1">
    <citation type="submission" date="2022-04" db="EMBL/GenBank/DDBJ databases">
        <title>Chromosome-scale genome assembly of Holotrichia oblita Faldermann.</title>
        <authorList>
            <person name="Rongchong L."/>
        </authorList>
    </citation>
    <scope>NUCLEOTIDE SEQUENCE</scope>
    <source>
        <strain evidence="1">81SQS9</strain>
    </source>
</reference>
<dbReference type="Proteomes" id="UP001056778">
    <property type="component" value="Chromosome 1"/>
</dbReference>
<gene>
    <name evidence="1" type="ORF">MML48_1g03835</name>
</gene>
<evidence type="ECO:0000313" key="2">
    <source>
        <dbReference type="Proteomes" id="UP001056778"/>
    </source>
</evidence>